<name>A0ACC6NXY6_9BURK</name>
<keyword evidence="1" id="KW-0808">Transferase</keyword>
<dbReference type="EMBL" id="JAWDIE010000001">
    <property type="protein sequence ID" value="MEJ7136837.1"/>
    <property type="molecule type" value="Genomic_DNA"/>
</dbReference>
<dbReference type="Proteomes" id="UP001364695">
    <property type="component" value="Unassembled WGS sequence"/>
</dbReference>
<organism evidence="1 2">
    <name type="scientific">Amphibiibacter pelophylacis</name>
    <dbReference type="NCBI Taxonomy" id="1799477"/>
    <lineage>
        <taxon>Bacteria</taxon>
        <taxon>Pseudomonadati</taxon>
        <taxon>Pseudomonadota</taxon>
        <taxon>Betaproteobacteria</taxon>
        <taxon>Burkholderiales</taxon>
        <taxon>Sphaerotilaceae</taxon>
        <taxon>Amphibiibacter</taxon>
    </lineage>
</organism>
<sequence length="184" mass="19688">MLIRPCTPADLPAVQAIYAHAVDHGTGTFETVAPTVPEMRQRFDGVAALGLPWLVARDEAHQILGYAYAGWLRPRQAFRYCVEDSVYIAPQAQGQGVGSALLAELMARCTQAGSRQMVAMIGDSANLGSIRLHERAGFVRAGLVASAGWKFGRWLDLVIWQKALGAGDSTSAQPAAADGRAPDR</sequence>
<comment type="caution">
    <text evidence="1">The sequence shown here is derived from an EMBL/GenBank/DDBJ whole genome shotgun (WGS) entry which is preliminary data.</text>
</comment>
<dbReference type="EC" id="2.3.1.-" evidence="1"/>
<reference evidence="1" key="1">
    <citation type="submission" date="2023-10" db="EMBL/GenBank/DDBJ databases">
        <title>Amphibacter perezi, gen. nov., sp. nov. a novel taxa of the family Comamonadaceae, class Betaproteobacteria isolated from the skin microbiota of Pelophylax perezi from different populations.</title>
        <authorList>
            <person name="Costa S."/>
            <person name="Proenca D.N."/>
            <person name="Lopes I."/>
            <person name="Morais P.V."/>
        </authorList>
    </citation>
    <scope>NUCLEOTIDE SEQUENCE</scope>
    <source>
        <strain evidence="1">SL12-8</strain>
    </source>
</reference>
<gene>
    <name evidence="1" type="ORF">RV045_00135</name>
</gene>
<protein>
    <submittedName>
        <fullName evidence="1">GNAT family N-acetyltransferase</fullName>
        <ecNumber evidence="1">2.3.1.-</ecNumber>
    </submittedName>
</protein>
<evidence type="ECO:0000313" key="1">
    <source>
        <dbReference type="EMBL" id="MEJ7136837.1"/>
    </source>
</evidence>
<accession>A0ACC6NXY6</accession>
<keyword evidence="1" id="KW-0012">Acyltransferase</keyword>
<proteinExistence type="predicted"/>
<keyword evidence="2" id="KW-1185">Reference proteome</keyword>
<evidence type="ECO:0000313" key="2">
    <source>
        <dbReference type="Proteomes" id="UP001364695"/>
    </source>
</evidence>